<evidence type="ECO:0000313" key="2">
    <source>
        <dbReference type="Proteomes" id="UP000663181"/>
    </source>
</evidence>
<dbReference type="Proteomes" id="UP000663181">
    <property type="component" value="Chromosome"/>
</dbReference>
<dbReference type="RefSeq" id="WP_188801345.1">
    <property type="nucleotide sequence ID" value="NZ_BMIZ01000004.1"/>
</dbReference>
<gene>
    <name evidence="1" type="ORF">ISN74_11145</name>
</gene>
<accession>A0ABX7GQG2</accession>
<dbReference type="EMBL" id="CP064030">
    <property type="protein sequence ID" value="QRN52062.1"/>
    <property type="molecule type" value="Genomic_DNA"/>
</dbReference>
<dbReference type="SUPFAM" id="SSF158791">
    <property type="entry name" value="MgtE N-terminal domain-like"/>
    <property type="match status" value="1"/>
</dbReference>
<organism evidence="1 2">
    <name type="scientific">Dyella caseinilytica</name>
    <dbReference type="NCBI Taxonomy" id="1849581"/>
    <lineage>
        <taxon>Bacteria</taxon>
        <taxon>Pseudomonadati</taxon>
        <taxon>Pseudomonadota</taxon>
        <taxon>Gammaproteobacteria</taxon>
        <taxon>Lysobacterales</taxon>
        <taxon>Rhodanobacteraceae</taxon>
        <taxon>Dyella</taxon>
    </lineage>
</organism>
<protein>
    <submittedName>
        <fullName evidence="1">Uncharacterized protein</fullName>
    </submittedName>
</protein>
<evidence type="ECO:0000313" key="1">
    <source>
        <dbReference type="EMBL" id="QRN52062.1"/>
    </source>
</evidence>
<keyword evidence="2" id="KW-1185">Reference proteome</keyword>
<reference evidence="1 2" key="1">
    <citation type="submission" date="2020-10" db="EMBL/GenBank/DDBJ databases">
        <title>Phylogeny of dyella-like bacteria.</title>
        <authorList>
            <person name="Fu J."/>
        </authorList>
    </citation>
    <scope>NUCLEOTIDE SEQUENCE [LARGE SCALE GENOMIC DNA]</scope>
    <source>
        <strain evidence="1 2">DHOB09</strain>
    </source>
</reference>
<proteinExistence type="predicted"/>
<sequence length="150" mass="16205">MNSAGTRKAALALATMHPADRRWVLARLPEAWRSALNPLINEAQRYTTLDAELLQAVLADEPTYLAREVPPPDVLIVVLDRLSPPWAARVLAAAAPDHADIYLAACEKTRAHAVRHELSRMPDPFPSALADSLARYLDSAAPSARAGAAP</sequence>
<name>A0ABX7GQG2_9GAMM</name>